<dbReference type="Proteomes" id="UP001589619">
    <property type="component" value="Unassembled WGS sequence"/>
</dbReference>
<dbReference type="SMART" id="SM00710">
    <property type="entry name" value="PbH1"/>
    <property type="match status" value="8"/>
</dbReference>
<dbReference type="PANTHER" id="PTHR36453:SF1">
    <property type="entry name" value="RIGHT HANDED BETA HELIX DOMAIN-CONTAINING PROTEIN"/>
    <property type="match status" value="1"/>
</dbReference>
<comment type="caution">
    <text evidence="2">The sequence shown here is derived from an EMBL/GenBank/DDBJ whole genome shotgun (WGS) entry which is preliminary data.</text>
</comment>
<dbReference type="InterPro" id="IPR011050">
    <property type="entry name" value="Pectin_lyase_fold/virulence"/>
</dbReference>
<dbReference type="InterPro" id="IPR008964">
    <property type="entry name" value="Invasin/intimin_cell_adhesion"/>
</dbReference>
<evidence type="ECO:0000313" key="3">
    <source>
        <dbReference type="Proteomes" id="UP001589619"/>
    </source>
</evidence>
<dbReference type="SUPFAM" id="SSF49373">
    <property type="entry name" value="Invasin/intimin cell-adhesion fragments"/>
    <property type="match status" value="1"/>
</dbReference>
<evidence type="ECO:0000259" key="1">
    <source>
        <dbReference type="Pfam" id="PF13229"/>
    </source>
</evidence>
<dbReference type="InterPro" id="IPR012334">
    <property type="entry name" value="Pectin_lyas_fold"/>
</dbReference>
<feature type="domain" description="Right handed beta helix" evidence="1">
    <location>
        <begin position="438"/>
        <end position="563"/>
    </location>
</feature>
<evidence type="ECO:0000313" key="2">
    <source>
        <dbReference type="EMBL" id="MFB9750281.1"/>
    </source>
</evidence>
<dbReference type="RefSeq" id="WP_344916985.1">
    <property type="nucleotide sequence ID" value="NZ_BAAAYO010000021.1"/>
</dbReference>
<dbReference type="InterPro" id="IPR006626">
    <property type="entry name" value="PbH1"/>
</dbReference>
<organism evidence="2 3">
    <name type="scientific">Paenibacillus hodogayensis</name>
    <dbReference type="NCBI Taxonomy" id="279208"/>
    <lineage>
        <taxon>Bacteria</taxon>
        <taxon>Bacillati</taxon>
        <taxon>Bacillota</taxon>
        <taxon>Bacilli</taxon>
        <taxon>Bacillales</taxon>
        <taxon>Paenibacillaceae</taxon>
        <taxon>Paenibacillus</taxon>
    </lineage>
</organism>
<dbReference type="InterPro" id="IPR039448">
    <property type="entry name" value="Beta_helix"/>
</dbReference>
<keyword evidence="3" id="KW-1185">Reference proteome</keyword>
<gene>
    <name evidence="2" type="ORF">ACFFNY_01735</name>
</gene>
<feature type="domain" description="Right handed beta helix" evidence="1">
    <location>
        <begin position="334"/>
        <end position="412"/>
    </location>
</feature>
<dbReference type="Gene3D" id="2.60.40.1080">
    <property type="match status" value="1"/>
</dbReference>
<dbReference type="PANTHER" id="PTHR36453">
    <property type="entry name" value="SECRETED PROTEIN-RELATED"/>
    <property type="match status" value="1"/>
</dbReference>
<protein>
    <submittedName>
        <fullName evidence="2">Right-handed parallel beta-helix repeat-containing protein</fullName>
    </submittedName>
</protein>
<dbReference type="Pfam" id="PF13229">
    <property type="entry name" value="Beta_helix"/>
    <property type="match status" value="2"/>
</dbReference>
<proteinExistence type="predicted"/>
<dbReference type="Gene3D" id="2.160.20.10">
    <property type="entry name" value="Single-stranded right-handed beta-helix, Pectin lyase-like"/>
    <property type="match status" value="2"/>
</dbReference>
<name>A0ABV5VPT0_9BACL</name>
<reference evidence="2 3" key="1">
    <citation type="submission" date="2024-09" db="EMBL/GenBank/DDBJ databases">
        <authorList>
            <person name="Sun Q."/>
            <person name="Mori K."/>
        </authorList>
    </citation>
    <scope>NUCLEOTIDE SEQUENCE [LARGE SCALE GENOMIC DNA]</scope>
    <source>
        <strain evidence="2 3">JCM 12520</strain>
    </source>
</reference>
<dbReference type="SUPFAM" id="SSF51126">
    <property type="entry name" value="Pectin lyase-like"/>
    <property type="match status" value="1"/>
</dbReference>
<dbReference type="EMBL" id="JBHMAG010000002">
    <property type="protein sequence ID" value="MFB9750281.1"/>
    <property type="molecule type" value="Genomic_DNA"/>
</dbReference>
<accession>A0ABV5VPT0</accession>
<sequence>MDGNPSNQTAVMMVASAVLQSSGLTAIPDGAVEASQGAVYYVSPGGSDSNPGTCSSPFATLEKARDVIRALKQSNGLPVGGVTVYLREGLYSRTETFLLEADDSGAEDKPVVYRGCSGEKAVVSGGVDLDGAAFQPVTDTAIRNRLPQEARDHVLQIDLKAQGITDFGSILRYGFGLPIVTPAPELFFDDKPMTLARWPNDDYVEIGTVIDPGSNPREGDTSKRGATFGYSDPRPQRWSQANDVWMFGYWFWDWADGTLKVDQIDTANEQVKTDQPSVYSVKSGQRYYYFNLLEEIDSPGEWYLDRESGFLYVYPPAPPQTGTFRLSLLDQPLIAMNNVSNVSFENVTLDATRTTGITMTGGASNRVSGSVLRNMGHYAAVINGGNGHSIANSEIYNTGFGGISVSGGDRATLVPGGHAVVNNDIHHYSRLRKTGSPAISISGVGNRAAHNDIHDAPHSAIDLTGNNHVIEYNRIDKVLTETSDAGAIYMGRDWSAQGNVIRYNYLGNLRNGLGGFGQNGIYLDDMASGTLVYGNIINKADRGFLIGGGRNNVIDNNLIVENRLGGNLDERGLNWASAACAPGGILWQNLANVPYTSEPWASRYPNLLTIQQDVPCIPAYNSLQRNVVVSSAQMNVAPTVYRYGYVGNNGVTWEPVRFVNEPREQFRWSEHESVVSSVHGFQPLPFEKMGRYDVSEPLSRLTSLIRQFAETGEWEGPSIPLTSLPPAAKSLLQKEAKTLVELWSGRPKLAAIRLIAPKPNLAIGDRTRLTVMGDSYAGQYIDLFGVLSFRSTDPQVASVDSFGTVSALSVGVTTIVASVATEEGTISRTIGITVQTSPAYPVEIFRDDFENGFGNWKSPLGSPVSSSVQAYRGSKSFFVNQDMVRITRGLFGPLERSVVTMMVYDDAARPFVSVGSLENGSQQCTIGINMLQSTTHYVYRIDSEWGLSNVPRTTGWHQLKWDFRFDDKVNMYIDDILIASASGMNAFRTIAIGDFWEGNPIADNFFDDVSVQWYGPSSP</sequence>